<dbReference type="AlphaFoldDB" id="A0AA37WPP6"/>
<accession>A0AA37WPP6</accession>
<dbReference type="PROSITE" id="PS50093">
    <property type="entry name" value="PKD"/>
    <property type="match status" value="1"/>
</dbReference>
<dbReference type="InterPro" id="IPR013783">
    <property type="entry name" value="Ig-like_fold"/>
</dbReference>
<dbReference type="InterPro" id="IPR035986">
    <property type="entry name" value="PKD_dom_sf"/>
</dbReference>
<proteinExistence type="predicted"/>
<dbReference type="Gene3D" id="2.60.40.10">
    <property type="entry name" value="Immunoglobulins"/>
    <property type="match status" value="4"/>
</dbReference>
<sequence length="910" mass="100552">MKGDNPLRLPYKGQYQEFGAKATDNEDGDITYNVIKVGINTHNEGASYPIRYKARDSDGNNTTIIRTVTINSNQPPAITLNRPAVTTFSVNDDIATRDPGATALDPEDGQVNVIADYSRVNNAVAGQYTVTYTATDHDGLSSTHNRTVTITDSQNATITLEGESVITLEVGQDFIDPGFTAANQAGQNVNHHVTVNSNVDTKKVGVYNIQYQLDSAGTENQKAITAQRTVVVKSLSCPSECRGECIQLAAHHMQCASDYPNARKLPNGAKIVASRTECTAPCGIHFQAQTNQNFSVRDDFHHVAHHWYFDDDNATYRSLTHDFPFGRGASRAQGPYAAHVFEQPGTYTIALHTAAKNGRYANTSITIHVLPQENTYTANDTYCVSSRNQFQGCPAGAIRLQDWSDVRDAIESLTKARVLLHAGEEFWIDEQIVLRKGDFIFDRYGRGHDPILRVESDTNIAYAINLNSITVTHMNIQGNYDPTTGLGESFSSSGFYFGQGRNNPTNNVTFYRNSISGIGMCFSPRGGNNHVYADNHCRNWQDYGSLATHTHNLAFIGNRIRQHPKAISGPDGKLFSITSHNGNGRARTFTYDFELKSPEDIAAQIVDDHGTVLELERNEDFSLHPSRPQLTLNQPPSRGEVLNIYHRRWADHGAIRVAEAKNLVLSHNDLFNNVGWFGDGVHHNPAFRYNTDGFANHSGVIVENTISGGTMAAVFEPANPRIATLPGKAVVERNIFTGAAPTYNGIRASYGGMTLRNNVISQPNIAPTTNGYDVGILFWENYSAGNRSSQQNFRLPVEVYNNTFVNLSPDTRSANGRNWADFMHVQNQDNHRGNAPTFTNFTEANSLTYSPQANLSIYHTNPRFNDRYHAANEADHPAEQDLPGLFDTLWGFKRSTQTTSGATEKQADQL</sequence>
<dbReference type="SUPFAM" id="SSF49299">
    <property type="entry name" value="PKD domain"/>
    <property type="match status" value="1"/>
</dbReference>
<dbReference type="InterPro" id="IPR002126">
    <property type="entry name" value="Cadherin-like_dom"/>
</dbReference>
<dbReference type="GO" id="GO:0016020">
    <property type="term" value="C:membrane"/>
    <property type="evidence" value="ECO:0007669"/>
    <property type="project" value="InterPro"/>
</dbReference>
<dbReference type="Pfam" id="PF16403">
    <property type="entry name" value="Bact_surface_Ig-like"/>
    <property type="match status" value="3"/>
</dbReference>
<organism evidence="3 4">
    <name type="scientific">Marinibactrum halimedae</name>
    <dbReference type="NCBI Taxonomy" id="1444977"/>
    <lineage>
        <taxon>Bacteria</taxon>
        <taxon>Pseudomonadati</taxon>
        <taxon>Pseudomonadota</taxon>
        <taxon>Gammaproteobacteria</taxon>
        <taxon>Cellvibrionales</taxon>
        <taxon>Cellvibrionaceae</taxon>
        <taxon>Marinibactrum</taxon>
    </lineage>
</organism>
<protein>
    <recommendedName>
        <fullName evidence="5">DUF5011 domain-containing protein</fullName>
    </recommendedName>
</protein>
<reference evidence="3 4" key="1">
    <citation type="journal article" date="2014" name="Int. J. Syst. Evol. Microbiol.">
        <title>Complete genome sequence of Corynebacterium casei LMG S-19264T (=DSM 44701T), isolated from a smear-ripened cheese.</title>
        <authorList>
            <consortium name="US DOE Joint Genome Institute (JGI-PGF)"/>
            <person name="Walter F."/>
            <person name="Albersmeier A."/>
            <person name="Kalinowski J."/>
            <person name="Ruckert C."/>
        </authorList>
    </citation>
    <scope>NUCLEOTIDE SEQUENCE [LARGE SCALE GENOMIC DNA]</scope>
    <source>
        <strain evidence="3 4">NBRC 110095</strain>
    </source>
</reference>
<dbReference type="SUPFAM" id="SSF51126">
    <property type="entry name" value="Pectin lyase-like"/>
    <property type="match status" value="1"/>
</dbReference>
<dbReference type="InterPro" id="IPR032179">
    <property type="entry name" value="Cry22Aa_Ig-like"/>
</dbReference>
<dbReference type="Proteomes" id="UP001156870">
    <property type="component" value="Unassembled WGS sequence"/>
</dbReference>
<keyword evidence="4" id="KW-1185">Reference proteome</keyword>
<dbReference type="Pfam" id="PF00801">
    <property type="entry name" value="PKD"/>
    <property type="match status" value="1"/>
</dbReference>
<feature type="domain" description="PKD" evidence="1">
    <location>
        <begin position="311"/>
        <end position="369"/>
    </location>
</feature>
<dbReference type="InterPro" id="IPR011050">
    <property type="entry name" value="Pectin_lyase_fold/virulence"/>
</dbReference>
<name>A0AA37WPP6_9GAMM</name>
<evidence type="ECO:0000313" key="4">
    <source>
        <dbReference type="Proteomes" id="UP001156870"/>
    </source>
</evidence>
<evidence type="ECO:0000259" key="2">
    <source>
        <dbReference type="PROSITE" id="PS50268"/>
    </source>
</evidence>
<dbReference type="GO" id="GO:0005509">
    <property type="term" value="F:calcium ion binding"/>
    <property type="evidence" value="ECO:0007669"/>
    <property type="project" value="InterPro"/>
</dbReference>
<gene>
    <name evidence="3" type="ORF">GCM10007877_29050</name>
</gene>
<dbReference type="PROSITE" id="PS50268">
    <property type="entry name" value="CADHERIN_2"/>
    <property type="match status" value="1"/>
</dbReference>
<dbReference type="EMBL" id="BSPD01000067">
    <property type="protein sequence ID" value="GLS27186.1"/>
    <property type="molecule type" value="Genomic_DNA"/>
</dbReference>
<dbReference type="GO" id="GO:0007156">
    <property type="term" value="P:homophilic cell adhesion via plasma membrane adhesion molecules"/>
    <property type="evidence" value="ECO:0007669"/>
    <property type="project" value="InterPro"/>
</dbReference>
<evidence type="ECO:0008006" key="5">
    <source>
        <dbReference type="Google" id="ProtNLM"/>
    </source>
</evidence>
<feature type="domain" description="Cadherin" evidence="2">
    <location>
        <begin position="45"/>
        <end position="179"/>
    </location>
</feature>
<evidence type="ECO:0000259" key="1">
    <source>
        <dbReference type="PROSITE" id="PS50093"/>
    </source>
</evidence>
<evidence type="ECO:0000313" key="3">
    <source>
        <dbReference type="EMBL" id="GLS27186.1"/>
    </source>
</evidence>
<dbReference type="InterPro" id="IPR000601">
    <property type="entry name" value="PKD_dom"/>
</dbReference>
<comment type="caution">
    <text evidence="3">The sequence shown here is derived from an EMBL/GenBank/DDBJ whole genome shotgun (WGS) entry which is preliminary data.</text>
</comment>